<dbReference type="PROSITE" id="PS50943">
    <property type="entry name" value="HTH_CROC1"/>
    <property type="match status" value="1"/>
</dbReference>
<dbReference type="Proteomes" id="UP000351155">
    <property type="component" value="Unassembled WGS sequence"/>
</dbReference>
<dbReference type="CDD" id="cd00093">
    <property type="entry name" value="HTH_XRE"/>
    <property type="match status" value="1"/>
</dbReference>
<dbReference type="Gene3D" id="3.40.50.620">
    <property type="entry name" value="HUPs"/>
    <property type="match status" value="1"/>
</dbReference>
<evidence type="ECO:0000313" key="3">
    <source>
        <dbReference type="Proteomes" id="UP000351155"/>
    </source>
</evidence>
<keyword evidence="2" id="KW-0548">Nucleotidyltransferase</keyword>
<gene>
    <name evidence="2" type="primary">nadR_2</name>
    <name evidence="2" type="ORF">NCTC12126_00115</name>
</gene>
<dbReference type="NCBIfam" id="NF005988">
    <property type="entry name" value="PRK08099.1"/>
    <property type="match status" value="1"/>
</dbReference>
<accession>A0A484VXK2</accession>
<keyword evidence="2" id="KW-0808">Transferase</keyword>
<dbReference type="EMBL" id="CAADIW010000001">
    <property type="protein sequence ID" value="VFS03354.1"/>
    <property type="molecule type" value="Genomic_DNA"/>
</dbReference>
<dbReference type="InterPro" id="IPR004821">
    <property type="entry name" value="Cyt_trans-like"/>
</dbReference>
<name>A0A484VXK2_9ENTR</name>
<organism evidence="2 3">
    <name type="scientific">Enterobacter cancerogenus</name>
    <dbReference type="NCBI Taxonomy" id="69218"/>
    <lineage>
        <taxon>Bacteria</taxon>
        <taxon>Pseudomonadati</taxon>
        <taxon>Pseudomonadota</taxon>
        <taxon>Gammaproteobacteria</taxon>
        <taxon>Enterobacterales</taxon>
        <taxon>Enterobacteriaceae</taxon>
        <taxon>Enterobacter</taxon>
        <taxon>Enterobacter cloacae complex</taxon>
    </lineage>
</organism>
<dbReference type="InterPro" id="IPR010982">
    <property type="entry name" value="Lambda_DNA-bd_dom_sf"/>
</dbReference>
<dbReference type="SUPFAM" id="SSF47413">
    <property type="entry name" value="lambda repressor-like DNA-binding domains"/>
    <property type="match status" value="1"/>
</dbReference>
<dbReference type="Pfam" id="PF01381">
    <property type="entry name" value="HTH_3"/>
    <property type="match status" value="1"/>
</dbReference>
<dbReference type="AlphaFoldDB" id="A0A484VXK2"/>
<dbReference type="EC" id="2.7.7.1" evidence="2"/>
<feature type="domain" description="HTH cro/C1-type" evidence="1">
    <location>
        <begin position="7"/>
        <end position="62"/>
    </location>
</feature>
<dbReference type="PANTHER" id="PTHR37512">
    <property type="entry name" value="TRIFUNCTIONAL NAD BIOSYNTHESIS/REGULATOR PROTEIN NADR"/>
    <property type="match status" value="1"/>
</dbReference>
<dbReference type="InterPro" id="IPR001387">
    <property type="entry name" value="Cro/C1-type_HTH"/>
</dbReference>
<dbReference type="GO" id="GO:0000309">
    <property type="term" value="F:nicotinamide-nucleotide adenylyltransferase activity"/>
    <property type="evidence" value="ECO:0007669"/>
    <property type="project" value="UniProtKB-EC"/>
</dbReference>
<dbReference type="SUPFAM" id="SSF52374">
    <property type="entry name" value="Nucleotidylyl transferase"/>
    <property type="match status" value="1"/>
</dbReference>
<dbReference type="GO" id="GO:0003677">
    <property type="term" value="F:DNA binding"/>
    <property type="evidence" value="ECO:0007669"/>
    <property type="project" value="InterPro"/>
</dbReference>
<dbReference type="Pfam" id="PF01467">
    <property type="entry name" value="CTP_transf_like"/>
    <property type="match status" value="1"/>
</dbReference>
<reference evidence="2 3" key="1">
    <citation type="submission" date="2019-03" db="EMBL/GenBank/DDBJ databases">
        <authorList>
            <consortium name="Pathogen Informatics"/>
        </authorList>
    </citation>
    <scope>NUCLEOTIDE SEQUENCE [LARGE SCALE GENOMIC DNA]</scope>
    <source>
        <strain evidence="2 3">NCTC12126</strain>
    </source>
</reference>
<dbReference type="InterPro" id="IPR014729">
    <property type="entry name" value="Rossmann-like_a/b/a_fold"/>
</dbReference>
<dbReference type="FunFam" id="1.10.260.40:FF:000020">
    <property type="entry name" value="Trifunctional nicotinamide-nucleotide adenylyltransferase/ribosylnicotinamide kinase/transcriptional regulator NadR"/>
    <property type="match status" value="1"/>
</dbReference>
<sequence>MSSFDYIKTAIRQKGCTLQQVADASGMTKGYLSQLLNAKIKSPSAQKLEALHRFLGLEFPRMQKNIGVVFGKFYPLHTGHIYLIQRACSQVDELHIIMGYDETRDRQLFEDSAMSQQPTVSDRLRWLLQTFKYQKNIRIHAFNEEGMEPYPHGWDVWSNGVKTFMDEKGITPQLDLHL</sequence>
<dbReference type="PANTHER" id="PTHR37512:SF1">
    <property type="entry name" value="NADR_TTD14 AAA DOMAIN-CONTAINING PROTEIN"/>
    <property type="match status" value="1"/>
</dbReference>
<dbReference type="NCBIfam" id="TIGR00125">
    <property type="entry name" value="cyt_tran_rel"/>
    <property type="match status" value="1"/>
</dbReference>
<evidence type="ECO:0000259" key="1">
    <source>
        <dbReference type="PROSITE" id="PS50943"/>
    </source>
</evidence>
<dbReference type="SMART" id="SM00530">
    <property type="entry name" value="HTH_XRE"/>
    <property type="match status" value="1"/>
</dbReference>
<dbReference type="InterPro" id="IPR052735">
    <property type="entry name" value="NAD_biosynth-regulator"/>
</dbReference>
<dbReference type="Gene3D" id="1.10.260.40">
    <property type="entry name" value="lambda repressor-like DNA-binding domains"/>
    <property type="match status" value="1"/>
</dbReference>
<protein>
    <submittedName>
        <fullName evidence="2">Nicotinamide-nucleotide adenylyltransferase</fullName>
        <ecNumber evidence="2">2.7.7.1</ecNumber>
    </submittedName>
</protein>
<proteinExistence type="predicted"/>
<evidence type="ECO:0000313" key="2">
    <source>
        <dbReference type="EMBL" id="VFS03354.1"/>
    </source>
</evidence>